<feature type="signal peptide" evidence="17">
    <location>
        <begin position="1"/>
        <end position="18"/>
    </location>
</feature>
<dbReference type="SMART" id="SM00202">
    <property type="entry name" value="SR"/>
    <property type="match status" value="2"/>
</dbReference>
<dbReference type="SUPFAM" id="SSF56487">
    <property type="entry name" value="SRCR-like"/>
    <property type="match status" value="2"/>
</dbReference>
<feature type="domain" description="SRCR" evidence="18">
    <location>
        <begin position="206"/>
        <end position="306"/>
    </location>
</feature>
<dbReference type="GO" id="GO:0005615">
    <property type="term" value="C:extracellular space"/>
    <property type="evidence" value="ECO:0007669"/>
    <property type="project" value="TreeGrafter"/>
</dbReference>
<dbReference type="Proteomes" id="UP000314983">
    <property type="component" value="Chromosome 4"/>
</dbReference>
<comment type="function">
    <text evidence="12">Binds to extracellular matrix proteins. Binds to pathogen-associated molecular patterns (PAMPs) present on the cell walls of Gram-positive and Gram-negative bacteria and fungi, behaving as a pattern recognition receptor (PRR). Induces bacterial and fungal aggregation and subsequent inhibition of PAMP-induced cytokine release. Does not possess intrinsic bactericidal activity. May play a role in the innate defense and homeostasis of certain epithelial surfaces.</text>
</comment>
<evidence type="ECO:0000256" key="17">
    <source>
        <dbReference type="SAM" id="SignalP"/>
    </source>
</evidence>
<dbReference type="GeneTree" id="ENSGT00940000161029"/>
<reference evidence="20" key="1">
    <citation type="journal article" date="2014" name="Science">
        <title>Nonhuman genetics. Genomic basis for the convergent evolution of electric organs.</title>
        <authorList>
            <person name="Gallant J.R."/>
            <person name="Traeger L.L."/>
            <person name="Volkening J.D."/>
            <person name="Moffett H."/>
            <person name="Chen P.H."/>
            <person name="Novina C.D."/>
            <person name="Phillips G.N.Jr."/>
            <person name="Anand R."/>
            <person name="Wells G.B."/>
            <person name="Pinch M."/>
            <person name="Guth R."/>
            <person name="Unguez G.A."/>
            <person name="Albert J.S."/>
            <person name="Zakon H.H."/>
            <person name="Samanta M.P."/>
            <person name="Sussman M.R."/>
        </authorList>
    </citation>
    <scope>NUCLEOTIDE SEQUENCE [LARGE SCALE GENOMIC DNA]</scope>
</reference>
<organism evidence="19 20">
    <name type="scientific">Electrophorus electricus</name>
    <name type="common">Electric eel</name>
    <name type="synonym">Gymnotus electricus</name>
    <dbReference type="NCBI Taxonomy" id="8005"/>
    <lineage>
        <taxon>Eukaryota</taxon>
        <taxon>Metazoa</taxon>
        <taxon>Chordata</taxon>
        <taxon>Craniata</taxon>
        <taxon>Vertebrata</taxon>
        <taxon>Euteleostomi</taxon>
        <taxon>Actinopterygii</taxon>
        <taxon>Neopterygii</taxon>
        <taxon>Teleostei</taxon>
        <taxon>Ostariophysi</taxon>
        <taxon>Gymnotiformes</taxon>
        <taxon>Gymnotoidei</taxon>
        <taxon>Gymnotidae</taxon>
        <taxon>Electrophorus</taxon>
    </lineage>
</organism>
<reference evidence="19" key="3">
    <citation type="submission" date="2020-05" db="EMBL/GenBank/DDBJ databases">
        <title>Electrophorus electricus (electric eel) genome, fEleEle1, primary haplotype.</title>
        <authorList>
            <person name="Myers G."/>
            <person name="Meyer A."/>
            <person name="Fedrigo O."/>
            <person name="Formenti G."/>
            <person name="Rhie A."/>
            <person name="Tracey A."/>
            <person name="Sims Y."/>
            <person name="Jarvis E.D."/>
        </authorList>
    </citation>
    <scope>NUCLEOTIDE SEQUENCE [LARGE SCALE GENOMIC DNA]</scope>
</reference>
<evidence type="ECO:0000256" key="3">
    <source>
        <dbReference type="ARBA" id="ARBA00022525"/>
    </source>
</evidence>
<evidence type="ECO:0000313" key="20">
    <source>
        <dbReference type="Proteomes" id="UP000314983"/>
    </source>
</evidence>
<feature type="domain" description="SRCR" evidence="18">
    <location>
        <begin position="311"/>
        <end position="410"/>
    </location>
</feature>
<dbReference type="PROSITE" id="PS50287">
    <property type="entry name" value="SRCR_2"/>
    <property type="match status" value="2"/>
</dbReference>
<keyword evidence="5 17" id="KW-0732">Signal</keyword>
<dbReference type="PANTHER" id="PTHR48071">
    <property type="entry name" value="SRCR DOMAIN-CONTAINING PROTEIN"/>
    <property type="match status" value="1"/>
</dbReference>
<dbReference type="Pfam" id="PF00530">
    <property type="entry name" value="SRCR"/>
    <property type="match status" value="2"/>
</dbReference>
<reference evidence="19" key="5">
    <citation type="submission" date="2025-09" db="UniProtKB">
        <authorList>
            <consortium name="Ensembl"/>
        </authorList>
    </citation>
    <scope>IDENTIFICATION</scope>
</reference>
<sequence>MEAFTIMVVLHVIVSCQAKLYINQLSRPCSWNVTSPGQNQSVAIFRKAALHTLASGVCKALGCGEVYMLNDSAAQHNTNCLAGCTYHNHELINCTRTAEGDCRIVSRVLCAVPSIIPTSDPCVWNLSSPKLAIALTEEYKRRLSSEICRSTHCGEVFWQDDLTRVLNNSVCLTDCVYHNFHLWNCSTVSRSDCSLLSKIICGNHKVRLAGGSHPCAGRVELWRGEQWGTVCDDGWDVRDADVVCAQLGCGYALSVTGQGGQYSLGMGPVHLDELNCTGKERNLWECPAILDNHDCGHKEDAGVVCSEYKALRLTGGLDHCSGRVEVHRNGSWGTVCDPCWEIEEASMACTMLGCGSVKEFKTFDKPFTHKNGSLWYYMCQLKHTNLWQCKELVNNPHVCKDTNAAGVICEKSLGLSGPTTSNPSTLIITAGQMTTAGLKWKWSLELLICIGLSSVLLIAFTINVILCCLIRKGRRKGHIVQQQHNSLQPTIKTTENQYEDSIHLVKVISSNGEPSAQTVPPPMWTQSSIESGSYDTDYEPSESVPDATFPLSTFRNSMRYSADGCAPAVKGTHLLSVNEEDSGVPGHPTVLEYPVQNLSTTHTPTGEFQGLTAASSADSFDSSSTSSGEWYENTGHNAADLNTEIYENTEENRTDQQTGTLYCPVPTTHDTENTLDQTIDTCQDSVLSIHNQETSPCSGHDSPIYSSVTRDSQLYSSDCDYDDIGNY</sequence>
<dbReference type="STRING" id="8005.ENSEEEP00000047002"/>
<evidence type="ECO:0000256" key="5">
    <source>
        <dbReference type="ARBA" id="ARBA00022729"/>
    </source>
</evidence>
<evidence type="ECO:0000256" key="13">
    <source>
        <dbReference type="ARBA" id="ARBA00064153"/>
    </source>
</evidence>
<keyword evidence="20" id="KW-1185">Reference proteome</keyword>
<dbReference type="PROSITE" id="PS00420">
    <property type="entry name" value="SRCR_1"/>
    <property type="match status" value="2"/>
</dbReference>
<keyword evidence="3" id="KW-0964">Secreted</keyword>
<reference evidence="20" key="2">
    <citation type="journal article" date="2017" name="Sci. Adv.">
        <title>A tail of two voltages: Proteomic comparison of the three electric organs of the electric eel.</title>
        <authorList>
            <person name="Traeger L.L."/>
            <person name="Sabat G."/>
            <person name="Barrett-Wilt G.A."/>
            <person name="Wells G.B."/>
            <person name="Sussman M.R."/>
        </authorList>
    </citation>
    <scope>NUCLEOTIDE SEQUENCE [LARGE SCALE GENOMIC DNA]</scope>
</reference>
<accession>A0A4W4HEA8</accession>
<proteinExistence type="predicted"/>
<evidence type="ECO:0000256" key="10">
    <source>
        <dbReference type="ARBA" id="ARBA00023170"/>
    </source>
</evidence>
<evidence type="ECO:0000256" key="16">
    <source>
        <dbReference type="SAM" id="Phobius"/>
    </source>
</evidence>
<evidence type="ECO:0000256" key="14">
    <source>
        <dbReference type="ARBA" id="ARBA00069168"/>
    </source>
</evidence>
<name>A0A4W4HEA8_ELEEL</name>
<comment type="subcellular location">
    <subcellularLocation>
        <location evidence="1">Membrane</location>
        <topology evidence="1">Single-pass membrane protein</topology>
    </subcellularLocation>
    <subcellularLocation>
        <location evidence="2">Secreted</location>
    </subcellularLocation>
</comment>
<dbReference type="GO" id="GO:0004252">
    <property type="term" value="F:serine-type endopeptidase activity"/>
    <property type="evidence" value="ECO:0007669"/>
    <property type="project" value="TreeGrafter"/>
</dbReference>
<comment type="caution">
    <text evidence="15">Lacks conserved residue(s) required for the propagation of feature annotation.</text>
</comment>
<dbReference type="GO" id="GO:0031638">
    <property type="term" value="P:zymogen activation"/>
    <property type="evidence" value="ECO:0007669"/>
    <property type="project" value="TreeGrafter"/>
</dbReference>
<keyword evidence="9 15" id="KW-1015">Disulfide bond</keyword>
<evidence type="ECO:0000256" key="12">
    <source>
        <dbReference type="ARBA" id="ARBA00058074"/>
    </source>
</evidence>
<feature type="disulfide bond" evidence="15">
    <location>
        <begin position="276"/>
        <end position="286"/>
    </location>
</feature>
<evidence type="ECO:0000256" key="11">
    <source>
        <dbReference type="ARBA" id="ARBA00023180"/>
    </source>
</evidence>
<evidence type="ECO:0000256" key="8">
    <source>
        <dbReference type="ARBA" id="ARBA00023136"/>
    </source>
</evidence>
<dbReference type="AlphaFoldDB" id="A0A4W4HEA8"/>
<protein>
    <recommendedName>
        <fullName evidence="14">Soluble scavenger receptor cysteine-rich domain-containing protein SSC5D</fullName>
    </recommendedName>
</protein>
<evidence type="ECO:0000259" key="18">
    <source>
        <dbReference type="PROSITE" id="PS50287"/>
    </source>
</evidence>
<keyword evidence="10" id="KW-0675">Receptor</keyword>
<keyword evidence="7 16" id="KW-1133">Transmembrane helix</keyword>
<evidence type="ECO:0000256" key="7">
    <source>
        <dbReference type="ARBA" id="ARBA00022989"/>
    </source>
</evidence>
<keyword evidence="4 16" id="KW-0812">Transmembrane</keyword>
<dbReference type="OMA" id="SEQICQD"/>
<evidence type="ECO:0000256" key="9">
    <source>
        <dbReference type="ARBA" id="ARBA00023157"/>
    </source>
</evidence>
<comment type="subunit">
    <text evidence="13">Interacts with LGALS1 and laminin.</text>
</comment>
<keyword evidence="6" id="KW-0677">Repeat</keyword>
<gene>
    <name evidence="19" type="primary">CD6</name>
</gene>
<feature type="chain" id="PRO_5044322946" description="Soluble scavenger receptor cysteine-rich domain-containing protein SSC5D" evidence="17">
    <location>
        <begin position="19"/>
        <end position="727"/>
    </location>
</feature>
<evidence type="ECO:0000313" key="19">
    <source>
        <dbReference type="Ensembl" id="ENSEEEP00000047002.2"/>
    </source>
</evidence>
<feature type="disulfide bond" evidence="15">
    <location>
        <begin position="379"/>
        <end position="389"/>
    </location>
</feature>
<keyword evidence="8 16" id="KW-0472">Membrane</keyword>
<dbReference type="PANTHER" id="PTHR48071:SF15">
    <property type="entry name" value="SRCR DOMAIN-CONTAINING PROTEIN"/>
    <property type="match status" value="1"/>
</dbReference>
<evidence type="ECO:0000256" key="2">
    <source>
        <dbReference type="ARBA" id="ARBA00004613"/>
    </source>
</evidence>
<dbReference type="Ensembl" id="ENSEEET00000047523.2">
    <property type="protein sequence ID" value="ENSEEEP00000047002.2"/>
    <property type="gene ID" value="ENSEEEG00000022124.2"/>
</dbReference>
<evidence type="ECO:0000256" key="15">
    <source>
        <dbReference type="PROSITE-ProRule" id="PRU00196"/>
    </source>
</evidence>
<dbReference type="Gene3D" id="3.10.250.10">
    <property type="entry name" value="SRCR-like domain"/>
    <property type="match status" value="2"/>
</dbReference>
<reference evidence="19" key="4">
    <citation type="submission" date="2025-08" db="UniProtKB">
        <authorList>
            <consortium name="Ensembl"/>
        </authorList>
    </citation>
    <scope>IDENTIFICATION</scope>
</reference>
<evidence type="ECO:0000256" key="1">
    <source>
        <dbReference type="ARBA" id="ARBA00004167"/>
    </source>
</evidence>
<evidence type="ECO:0000256" key="4">
    <source>
        <dbReference type="ARBA" id="ARBA00022692"/>
    </source>
</evidence>
<evidence type="ECO:0000256" key="6">
    <source>
        <dbReference type="ARBA" id="ARBA00022737"/>
    </source>
</evidence>
<dbReference type="FunFam" id="3.10.250.10:FF:000016">
    <property type="entry name" value="Scavenger receptor cysteine-rich protein type 12"/>
    <property type="match status" value="1"/>
</dbReference>
<dbReference type="PRINTS" id="PR00258">
    <property type="entry name" value="SPERACTRCPTR"/>
</dbReference>
<dbReference type="InterPro" id="IPR001190">
    <property type="entry name" value="SRCR"/>
</dbReference>
<dbReference type="FunFam" id="3.10.250.10:FF:000007">
    <property type="entry name" value="Soluble scavenger receptor cysteine-rich domain-containing protein SSC5D"/>
    <property type="match status" value="1"/>
</dbReference>
<feature type="transmembrane region" description="Helical" evidence="16">
    <location>
        <begin position="442"/>
        <end position="470"/>
    </location>
</feature>
<feature type="disulfide bond" evidence="15">
    <location>
        <begin position="244"/>
        <end position="305"/>
    </location>
</feature>
<feature type="disulfide bond" evidence="15">
    <location>
        <begin position="231"/>
        <end position="295"/>
    </location>
</feature>
<dbReference type="InterPro" id="IPR036772">
    <property type="entry name" value="SRCR-like_dom_sf"/>
</dbReference>
<dbReference type="GO" id="GO:0005886">
    <property type="term" value="C:plasma membrane"/>
    <property type="evidence" value="ECO:0007669"/>
    <property type="project" value="TreeGrafter"/>
</dbReference>
<keyword evidence="11" id="KW-0325">Glycoprotein</keyword>